<gene>
    <name evidence="2" type="ORF">AB5J50_22035</name>
</gene>
<dbReference type="Pfam" id="PF03358">
    <property type="entry name" value="FMN_red"/>
    <property type="match status" value="1"/>
</dbReference>
<dbReference type="AlphaFoldDB" id="A0AB39S8A0"/>
<name>A0AB39S8A0_9ACTN</name>
<dbReference type="GO" id="GO:0005829">
    <property type="term" value="C:cytosol"/>
    <property type="evidence" value="ECO:0007669"/>
    <property type="project" value="TreeGrafter"/>
</dbReference>
<proteinExistence type="predicted"/>
<dbReference type="GO" id="GO:0016491">
    <property type="term" value="F:oxidoreductase activity"/>
    <property type="evidence" value="ECO:0007669"/>
    <property type="project" value="UniProtKB-KW"/>
</dbReference>
<dbReference type="Gene3D" id="3.40.50.360">
    <property type="match status" value="1"/>
</dbReference>
<reference evidence="2" key="1">
    <citation type="submission" date="2024-07" db="EMBL/GenBank/DDBJ databases">
        <authorList>
            <person name="Yu S.T."/>
        </authorList>
    </citation>
    <scope>NUCLEOTIDE SEQUENCE</scope>
    <source>
        <strain evidence="2">R35</strain>
    </source>
</reference>
<dbReference type="SUPFAM" id="SSF52218">
    <property type="entry name" value="Flavoproteins"/>
    <property type="match status" value="1"/>
</dbReference>
<dbReference type="InterPro" id="IPR029039">
    <property type="entry name" value="Flavoprotein-like_sf"/>
</dbReference>
<evidence type="ECO:0000259" key="1">
    <source>
        <dbReference type="Pfam" id="PF03358"/>
    </source>
</evidence>
<organism evidence="2">
    <name type="scientific">Streptomyces sp. R35</name>
    <dbReference type="NCBI Taxonomy" id="3238630"/>
    <lineage>
        <taxon>Bacteria</taxon>
        <taxon>Bacillati</taxon>
        <taxon>Actinomycetota</taxon>
        <taxon>Actinomycetes</taxon>
        <taxon>Kitasatosporales</taxon>
        <taxon>Streptomycetaceae</taxon>
        <taxon>Streptomyces</taxon>
    </lineage>
</organism>
<dbReference type="PANTHER" id="PTHR30543:SF21">
    <property type="entry name" value="NAD(P)H-DEPENDENT FMN REDUCTASE LOT6"/>
    <property type="match status" value="1"/>
</dbReference>
<dbReference type="PANTHER" id="PTHR30543">
    <property type="entry name" value="CHROMATE REDUCTASE"/>
    <property type="match status" value="1"/>
</dbReference>
<dbReference type="EC" id="1.-.-.-" evidence="2"/>
<dbReference type="EMBL" id="CP163440">
    <property type="protein sequence ID" value="XDQ63286.1"/>
    <property type="molecule type" value="Genomic_DNA"/>
</dbReference>
<dbReference type="InterPro" id="IPR005025">
    <property type="entry name" value="FMN_Rdtase-like_dom"/>
</dbReference>
<dbReference type="RefSeq" id="WP_327429457.1">
    <property type="nucleotide sequence ID" value="NZ_CP163440.1"/>
</dbReference>
<feature type="domain" description="NADPH-dependent FMN reductase-like" evidence="1">
    <location>
        <begin position="2"/>
        <end position="146"/>
    </location>
</feature>
<evidence type="ECO:0000313" key="2">
    <source>
        <dbReference type="EMBL" id="XDQ63286.1"/>
    </source>
</evidence>
<sequence>MTKIGIILGSTRPGRRGQMVAEWVAKVGAEQVPDAVFEVLDLADFALPILDEPQPPAFGKYSKEHTQKWAEAISSYDGFVFVTPEYNRSIPGVLKNALDFVYSEWNNKAAGFVGYGLQGGARAIEHLRLILSELKVATVRSQVGLSLFGDFTISNPTEPGEFTPGAHQVQTLTTMLEETVSWAQALKPLREGA</sequence>
<accession>A0AB39S8A0</accession>
<dbReference type="GO" id="GO:0010181">
    <property type="term" value="F:FMN binding"/>
    <property type="evidence" value="ECO:0007669"/>
    <property type="project" value="TreeGrafter"/>
</dbReference>
<dbReference type="InterPro" id="IPR050712">
    <property type="entry name" value="NAD(P)H-dep_reductase"/>
</dbReference>
<protein>
    <submittedName>
        <fullName evidence="2">NADPH-dependent FMN reductase</fullName>
        <ecNumber evidence="2">1.-.-.-</ecNumber>
    </submittedName>
</protein>
<keyword evidence="2" id="KW-0560">Oxidoreductase</keyword>